<gene>
    <name evidence="2" type="ORF">CBR_g50207</name>
</gene>
<dbReference type="AlphaFoldDB" id="A0A388M6A3"/>
<dbReference type="EMBL" id="BFEA01000787">
    <property type="protein sequence ID" value="GBG90114.1"/>
    <property type="molecule type" value="Genomic_DNA"/>
</dbReference>
<comment type="caution">
    <text evidence="2">The sequence shown here is derived from an EMBL/GenBank/DDBJ whole genome shotgun (WGS) entry which is preliminary data.</text>
</comment>
<name>A0A388M6A3_CHABU</name>
<dbReference type="InterPro" id="IPR022742">
    <property type="entry name" value="Hydrolase_4"/>
</dbReference>
<organism evidence="2 3">
    <name type="scientific">Chara braunii</name>
    <name type="common">Braun's stonewort</name>
    <dbReference type="NCBI Taxonomy" id="69332"/>
    <lineage>
        <taxon>Eukaryota</taxon>
        <taxon>Viridiplantae</taxon>
        <taxon>Streptophyta</taxon>
        <taxon>Charophyceae</taxon>
        <taxon>Charales</taxon>
        <taxon>Characeae</taxon>
        <taxon>Chara</taxon>
    </lineage>
</organism>
<evidence type="ECO:0000313" key="3">
    <source>
        <dbReference type="Proteomes" id="UP000265515"/>
    </source>
</evidence>
<protein>
    <recommendedName>
        <fullName evidence="1">Serine aminopeptidase S33 domain-containing protein</fullName>
    </recommendedName>
</protein>
<feature type="domain" description="Serine aminopeptidase S33" evidence="1">
    <location>
        <begin position="71"/>
        <end position="313"/>
    </location>
</feature>
<dbReference type="SUPFAM" id="SSF53474">
    <property type="entry name" value="alpha/beta-Hydrolases"/>
    <property type="match status" value="1"/>
</dbReference>
<proteinExistence type="predicted"/>
<dbReference type="Gramene" id="GBG90114">
    <property type="protein sequence ID" value="GBG90114"/>
    <property type="gene ID" value="CBR_g50207"/>
</dbReference>
<accession>A0A388M6A3</accession>
<dbReference type="InterPro" id="IPR051044">
    <property type="entry name" value="MAG_DAG_Lipase"/>
</dbReference>
<dbReference type="Proteomes" id="UP000265515">
    <property type="component" value="Unassembled WGS sequence"/>
</dbReference>
<sequence>MVTRMVINRQGELEWERGRRAKFARFRKDQRYYLQQGVKVKESYRKSSRGVEIFTKEWLPAPTTKGGSAPDVKALIFLCHGYGDTCNYFFDKLAIQFVKEGYGFFGLDYEGHGLSEGLHVYIPDFGKLVDDCVEYFVEIKGRPEFRKKQCFLFAESMGGAVALISHFKRPEEWNGAILLAPMCKIAADVSPHWVVSEILKKLAFAFPAWKAVPQRDLAEFAFRVPAKRATGLENPLGYRGRPRLKTALELLNITRYIADHMKEITLPFLVLHGEADRVTDPACSRELFNTAASKDKRIKTYPGSWHCLLSGEPDNVAQTVMSDILSWLDSRCSGDKKNILETIASTISSSSFTYPLVKKHGSRQSDDD</sequence>
<dbReference type="InterPro" id="IPR029058">
    <property type="entry name" value="AB_hydrolase_fold"/>
</dbReference>
<evidence type="ECO:0000313" key="2">
    <source>
        <dbReference type="EMBL" id="GBG90114.1"/>
    </source>
</evidence>
<dbReference type="PANTHER" id="PTHR11614">
    <property type="entry name" value="PHOSPHOLIPASE-RELATED"/>
    <property type="match status" value="1"/>
</dbReference>
<dbReference type="Pfam" id="PF12146">
    <property type="entry name" value="Hydrolase_4"/>
    <property type="match status" value="1"/>
</dbReference>
<dbReference type="OMA" id="QNAQNLW"/>
<dbReference type="STRING" id="69332.A0A388M6A3"/>
<dbReference type="OrthoDB" id="2498029at2759"/>
<keyword evidence="3" id="KW-1185">Reference proteome</keyword>
<evidence type="ECO:0000259" key="1">
    <source>
        <dbReference type="Pfam" id="PF12146"/>
    </source>
</evidence>
<dbReference type="Gene3D" id="3.40.50.1820">
    <property type="entry name" value="alpha/beta hydrolase"/>
    <property type="match status" value="1"/>
</dbReference>
<reference evidence="2 3" key="1">
    <citation type="journal article" date="2018" name="Cell">
        <title>The Chara Genome: Secondary Complexity and Implications for Plant Terrestrialization.</title>
        <authorList>
            <person name="Nishiyama T."/>
            <person name="Sakayama H."/>
            <person name="Vries J.D."/>
            <person name="Buschmann H."/>
            <person name="Saint-Marcoux D."/>
            <person name="Ullrich K.K."/>
            <person name="Haas F.B."/>
            <person name="Vanderstraeten L."/>
            <person name="Becker D."/>
            <person name="Lang D."/>
            <person name="Vosolsobe S."/>
            <person name="Rombauts S."/>
            <person name="Wilhelmsson P.K.I."/>
            <person name="Janitza P."/>
            <person name="Kern R."/>
            <person name="Heyl A."/>
            <person name="Rumpler F."/>
            <person name="Villalobos L.I.A.C."/>
            <person name="Clay J.M."/>
            <person name="Skokan R."/>
            <person name="Toyoda A."/>
            <person name="Suzuki Y."/>
            <person name="Kagoshima H."/>
            <person name="Schijlen E."/>
            <person name="Tajeshwar N."/>
            <person name="Catarino B."/>
            <person name="Hetherington A.J."/>
            <person name="Saltykova A."/>
            <person name="Bonnot C."/>
            <person name="Breuninger H."/>
            <person name="Symeonidi A."/>
            <person name="Radhakrishnan G.V."/>
            <person name="Van Nieuwerburgh F."/>
            <person name="Deforce D."/>
            <person name="Chang C."/>
            <person name="Karol K.G."/>
            <person name="Hedrich R."/>
            <person name="Ulvskov P."/>
            <person name="Glockner G."/>
            <person name="Delwiche C.F."/>
            <person name="Petrasek J."/>
            <person name="Van de Peer Y."/>
            <person name="Friml J."/>
            <person name="Beilby M."/>
            <person name="Dolan L."/>
            <person name="Kohara Y."/>
            <person name="Sugano S."/>
            <person name="Fujiyama A."/>
            <person name="Delaux P.-M."/>
            <person name="Quint M."/>
            <person name="TheiBen G."/>
            <person name="Hagemann M."/>
            <person name="Harholt J."/>
            <person name="Dunand C."/>
            <person name="Zachgo S."/>
            <person name="Langdale J."/>
            <person name="Maumus F."/>
            <person name="Straeten D.V.D."/>
            <person name="Gould S.B."/>
            <person name="Rensing S.A."/>
        </authorList>
    </citation>
    <scope>NUCLEOTIDE SEQUENCE [LARGE SCALE GENOMIC DNA]</scope>
    <source>
        <strain evidence="2 3">S276</strain>
    </source>
</reference>
<dbReference type="FunFam" id="3.40.50.1820:FF:000054">
    <property type="entry name" value="Alpha/beta-Hydrolases superfamily protein"/>
    <property type="match status" value="1"/>
</dbReference>